<reference evidence="2" key="1">
    <citation type="submission" date="2022-06" db="EMBL/GenBank/DDBJ databases">
        <title>Draft genome sequences of Pectobacterium carotovorum subsp. carotovorum str. NBRC12380.</title>
        <authorList>
            <person name="Wakabayashi Y."/>
            <person name="Kojima K."/>
        </authorList>
    </citation>
    <scope>NUCLEOTIDE SEQUENCE</scope>
    <source>
        <strain evidence="2">NBRC 12380</strain>
    </source>
</reference>
<dbReference type="EMBL" id="BSRL01000001">
    <property type="protein sequence ID" value="GLV67571.1"/>
    <property type="molecule type" value="Genomic_DNA"/>
</dbReference>
<reference evidence="3" key="2">
    <citation type="submission" date="2023-02" db="EMBL/GenBank/DDBJ databases">
        <title>Pectobacterium carotovorum subsp. carotovorum NBRC 12380.</title>
        <authorList>
            <person name="Ichikawa N."/>
            <person name="Sato H."/>
            <person name="Tonouchi N."/>
        </authorList>
    </citation>
    <scope>NUCLEOTIDE SEQUENCE</scope>
    <source>
        <strain evidence="3">NBRC 12380</strain>
    </source>
</reference>
<proteinExistence type="predicted"/>
<organism evidence="3 5">
    <name type="scientific">Pectobacterium carotovorum subsp. carotovorum</name>
    <name type="common">Erwinia carotovora subsp. carotovora</name>
    <dbReference type="NCBI Taxonomy" id="555"/>
    <lineage>
        <taxon>Bacteria</taxon>
        <taxon>Pseudomonadati</taxon>
        <taxon>Pseudomonadota</taxon>
        <taxon>Gammaproteobacteria</taxon>
        <taxon>Enterobacterales</taxon>
        <taxon>Pectobacteriaceae</taxon>
        <taxon>Pectobacterium</taxon>
    </lineage>
</organism>
<evidence type="ECO:0000313" key="4">
    <source>
        <dbReference type="Proteomes" id="UP001058167"/>
    </source>
</evidence>
<dbReference type="RefSeq" id="WP_261865150.1">
    <property type="nucleotide sequence ID" value="NZ_BRLF01000001.1"/>
</dbReference>
<evidence type="ECO:0000256" key="1">
    <source>
        <dbReference type="SAM" id="Coils"/>
    </source>
</evidence>
<dbReference type="EMBL" id="BRLF01000001">
    <property type="protein sequence ID" value="GKX45263.1"/>
    <property type="molecule type" value="Genomic_DNA"/>
</dbReference>
<keyword evidence="4" id="KW-1185">Reference proteome</keyword>
<gene>
    <name evidence="3" type="ORF">Pcaca03_00150</name>
    <name evidence="2" type="ORF">SOASR016_00150</name>
</gene>
<dbReference type="AlphaFoldDB" id="A0AAI9KWA1"/>
<name>A0AAI9KWA1_PECCC</name>
<dbReference type="Proteomes" id="UP001058167">
    <property type="component" value="Unassembled WGS sequence"/>
</dbReference>
<sequence>MDKQFKIYKGEPFTVNMPANSTIRGKPFNINYTAAEEHEATFQTDEWSDSQVLVLSDSAGHILEIYNVSVIDPFSSTDQLTHLRELLNDIDAVIDARIKNDNSQLTINNKTLIRESLEVLLRLKSDTTEKINKLKKKIKNTGHEPFFKSTIHFRFK</sequence>
<keyword evidence="1" id="KW-0175">Coiled coil</keyword>
<evidence type="ECO:0000313" key="3">
    <source>
        <dbReference type="EMBL" id="GLV67571.1"/>
    </source>
</evidence>
<protein>
    <submittedName>
        <fullName evidence="3">Uncharacterized protein</fullName>
    </submittedName>
</protein>
<evidence type="ECO:0000313" key="5">
    <source>
        <dbReference type="Proteomes" id="UP001165145"/>
    </source>
</evidence>
<comment type="caution">
    <text evidence="3">The sequence shown here is derived from an EMBL/GenBank/DDBJ whole genome shotgun (WGS) entry which is preliminary data.</text>
</comment>
<feature type="coiled-coil region" evidence="1">
    <location>
        <begin position="117"/>
        <end position="144"/>
    </location>
</feature>
<evidence type="ECO:0000313" key="2">
    <source>
        <dbReference type="EMBL" id="GKX45263.1"/>
    </source>
</evidence>
<dbReference type="Proteomes" id="UP001165145">
    <property type="component" value="Unassembled WGS sequence"/>
</dbReference>
<accession>A0AAI9KWA1</accession>